<gene>
    <name evidence="1" type="ORF">WHR41_04324</name>
</gene>
<keyword evidence="2" id="KW-1185">Reference proteome</keyword>
<reference evidence="1 2" key="1">
    <citation type="journal article" date="2020" name="Microbiol. Resour. Announc.">
        <title>Draft Genome Sequence of a Cladosporium Species Isolated from the Mesophotic Ascidian Didemnum maculosum.</title>
        <authorList>
            <person name="Gioti A."/>
            <person name="Siaperas R."/>
            <person name="Nikolaivits E."/>
            <person name="Le Goff G."/>
            <person name="Ouazzani J."/>
            <person name="Kotoulas G."/>
            <person name="Topakas E."/>
        </authorList>
    </citation>
    <scope>NUCLEOTIDE SEQUENCE [LARGE SCALE GENOMIC DNA]</scope>
    <source>
        <strain evidence="1 2">TM138-S3</strain>
    </source>
</reference>
<sequence>MDPTFEVKFLLQPSVVVEGQLAKSVISVFNMPTAGRQIGVQFLDTNDKSIYRKDWSPRIRAFQDKDEYELTYKKRYPITGIDMGGVEDALSMARNDGFSRFGNRFKSQVEWGFSKMVLSITREKSTPKAVEETNPPNQSSSREMLIDEAPDKFLHWDDVQNWGRDALEQSRIFGPVPAARWTGEWDGLEIDIEIWPIRSERGCGEVEYVVEASFKVEGFEEASVARKKFLGFLQVNGWLLEKDSLKTRLVMERY</sequence>
<dbReference type="Proteomes" id="UP000803884">
    <property type="component" value="Unassembled WGS sequence"/>
</dbReference>
<comment type="caution">
    <text evidence="1">The sequence shown here is derived from an EMBL/GenBank/DDBJ whole genome shotgun (WGS) entry which is preliminary data.</text>
</comment>
<proteinExistence type="predicted"/>
<organism evidence="1 2">
    <name type="scientific">Cladosporium halotolerans</name>
    <dbReference type="NCBI Taxonomy" id="1052096"/>
    <lineage>
        <taxon>Eukaryota</taxon>
        <taxon>Fungi</taxon>
        <taxon>Dikarya</taxon>
        <taxon>Ascomycota</taxon>
        <taxon>Pezizomycotina</taxon>
        <taxon>Dothideomycetes</taxon>
        <taxon>Dothideomycetidae</taxon>
        <taxon>Cladosporiales</taxon>
        <taxon>Cladosporiaceae</taxon>
        <taxon>Cladosporium</taxon>
    </lineage>
</organism>
<dbReference type="EMBL" id="JAAQHG020000011">
    <property type="protein sequence ID" value="KAL1587125.1"/>
    <property type="molecule type" value="Genomic_DNA"/>
</dbReference>
<evidence type="ECO:0000313" key="2">
    <source>
        <dbReference type="Proteomes" id="UP000803884"/>
    </source>
</evidence>
<dbReference type="GeneID" id="96005768"/>
<name>A0AB34KUU1_9PEZI</name>
<accession>A0AB34KUU1</accession>
<evidence type="ECO:0000313" key="1">
    <source>
        <dbReference type="EMBL" id="KAL1587125.1"/>
    </source>
</evidence>
<protein>
    <submittedName>
        <fullName evidence="1">Uncharacterized protein</fullName>
    </submittedName>
</protein>
<dbReference type="RefSeq" id="XP_069230230.1">
    <property type="nucleotide sequence ID" value="XM_069372930.1"/>
</dbReference>
<dbReference type="AlphaFoldDB" id="A0AB34KUU1"/>